<protein>
    <submittedName>
        <fullName evidence="1">Uncharacterized protein</fullName>
    </submittedName>
</protein>
<accession>A0AAX2HDH1</accession>
<dbReference type="InterPro" id="IPR016155">
    <property type="entry name" value="Mopterin_synth/thiamin_S_b"/>
</dbReference>
<dbReference type="Gene3D" id="3.10.20.30">
    <property type="match status" value="1"/>
</dbReference>
<organism evidence="1 2">
    <name type="scientific">Pseudomonas lundensis</name>
    <dbReference type="NCBI Taxonomy" id="86185"/>
    <lineage>
        <taxon>Bacteria</taxon>
        <taxon>Pseudomonadati</taxon>
        <taxon>Pseudomonadota</taxon>
        <taxon>Gammaproteobacteria</taxon>
        <taxon>Pseudomonadales</taxon>
        <taxon>Pseudomonadaceae</taxon>
        <taxon>Pseudomonas</taxon>
    </lineage>
</organism>
<proteinExistence type="predicted"/>
<dbReference type="AlphaFoldDB" id="A0AAX2HDH1"/>
<dbReference type="InterPro" id="IPR012675">
    <property type="entry name" value="Beta-grasp_dom_sf"/>
</dbReference>
<dbReference type="RefSeq" id="WP_097192682.1">
    <property type="nucleotide sequence ID" value="NZ_OBKZ01000047.1"/>
</dbReference>
<comment type="caution">
    <text evidence="1">The sequence shown here is derived from an EMBL/GenBank/DDBJ whole genome shotgun (WGS) entry which is preliminary data.</text>
</comment>
<evidence type="ECO:0000313" key="1">
    <source>
        <dbReference type="EMBL" id="SOB54462.1"/>
    </source>
</evidence>
<sequence>MHIKLSGNLARFISYQRALDIDVGCRNTVVGVIHKIVEQYPALNEVILDRQGNVKRNFHVSLNGEKIRVDEFHKEIVNDDQLDIFTAIAGG</sequence>
<name>A0AAX2HDH1_9PSED</name>
<dbReference type="CDD" id="cd17040">
    <property type="entry name" value="Ubl_MoaD_like"/>
    <property type="match status" value="1"/>
</dbReference>
<evidence type="ECO:0000313" key="2">
    <source>
        <dbReference type="Proteomes" id="UP000219564"/>
    </source>
</evidence>
<gene>
    <name evidence="1" type="ORF">PLUA15_510006</name>
</gene>
<dbReference type="SUPFAM" id="SSF54285">
    <property type="entry name" value="MoaD/ThiS"/>
    <property type="match status" value="1"/>
</dbReference>
<dbReference type="Pfam" id="PF02597">
    <property type="entry name" value="ThiS"/>
    <property type="match status" value="1"/>
</dbReference>
<dbReference type="Proteomes" id="UP000219564">
    <property type="component" value="Unassembled WGS sequence"/>
</dbReference>
<dbReference type="EMBL" id="OBKZ01000047">
    <property type="protein sequence ID" value="SOB54462.1"/>
    <property type="molecule type" value="Genomic_DNA"/>
</dbReference>
<reference evidence="1 2" key="1">
    <citation type="submission" date="2017-08" db="EMBL/GenBank/DDBJ databases">
        <authorList>
            <person name="Chaillou S."/>
        </authorList>
    </citation>
    <scope>NUCLEOTIDE SEQUENCE [LARGE SCALE GENOMIC DNA]</scope>
    <source>
        <strain evidence="1 2">MFPA15A1205</strain>
    </source>
</reference>
<dbReference type="InterPro" id="IPR003749">
    <property type="entry name" value="ThiS/MoaD-like"/>
</dbReference>